<keyword evidence="6" id="KW-0067">ATP-binding</keyword>
<keyword evidence="6" id="KW-0547">Nucleotide-binding</keyword>
<dbReference type="InterPro" id="IPR005467">
    <property type="entry name" value="His_kinase_dom"/>
</dbReference>
<evidence type="ECO:0000259" key="5">
    <source>
        <dbReference type="PROSITE" id="PS50109"/>
    </source>
</evidence>
<feature type="coiled-coil region" evidence="4">
    <location>
        <begin position="58"/>
        <end position="96"/>
    </location>
</feature>
<dbReference type="EMBL" id="JAUEPH010000003">
    <property type="protein sequence ID" value="MDN3204091.1"/>
    <property type="molecule type" value="Genomic_DNA"/>
</dbReference>
<evidence type="ECO:0000256" key="1">
    <source>
        <dbReference type="ARBA" id="ARBA00000085"/>
    </source>
</evidence>
<dbReference type="InterPro" id="IPR036890">
    <property type="entry name" value="HATPase_C_sf"/>
</dbReference>
<evidence type="ECO:0000256" key="4">
    <source>
        <dbReference type="SAM" id="Coils"/>
    </source>
</evidence>
<name>A0ABT7YC62_9BACT</name>
<dbReference type="Gene3D" id="3.30.565.10">
    <property type="entry name" value="Histidine kinase-like ATPase, C-terminal domain"/>
    <property type="match status" value="1"/>
</dbReference>
<accession>A0ABT7YC62</accession>
<dbReference type="SUPFAM" id="SSF55874">
    <property type="entry name" value="ATPase domain of HSP90 chaperone/DNA topoisomerase II/histidine kinase"/>
    <property type="match status" value="1"/>
</dbReference>
<sequence length="373" mass="42563">MNPHLKKIQDLINSLDHIDDGLREEITKTLQEANKKWAITEFKLEKTEKVKKTTGILLEETIEELENKQKIVENSNVELQKTIEELKDTQAQLIHSEKMASLGELTSGIAHEIQNPLNFVNNFSEVSDEMLEEVLEEINKPDSQRDPELLNRLIEDVRSNLKKIRRHGIHADAIVKNMMEHSKKGVSRKEWTDLNVLINVFRNIAYHSFLTKYKIEDGNEFGLDQVMKLERRLPKVYISPKEIGKMILNLINNAIYSVHQKKINIPDPHYFPTIEITTRSIPQENGKIDIVLKVKDNGTGIPESIRDKIFQPFFTTKPSGSGTGLGLSLCYDIIKTHGGTLEAESQEGEGATFIAILKNVTSINRNQTLHLKN</sequence>
<comment type="catalytic activity">
    <reaction evidence="1">
        <text>ATP + protein L-histidine = ADP + protein N-phospho-L-histidine.</text>
        <dbReference type="EC" id="2.7.13.3"/>
    </reaction>
</comment>
<protein>
    <recommendedName>
        <fullName evidence="2">histidine kinase</fullName>
        <ecNumber evidence="2">2.7.13.3</ecNumber>
    </recommendedName>
</protein>
<dbReference type="InterPro" id="IPR036097">
    <property type="entry name" value="HisK_dim/P_sf"/>
</dbReference>
<keyword evidence="3" id="KW-0597">Phosphoprotein</keyword>
<comment type="caution">
    <text evidence="6">The sequence shown here is derived from an EMBL/GenBank/DDBJ whole genome shotgun (WGS) entry which is preliminary data.</text>
</comment>
<dbReference type="Pfam" id="PF02518">
    <property type="entry name" value="HATPase_c"/>
    <property type="match status" value="1"/>
</dbReference>
<reference evidence="6" key="1">
    <citation type="submission" date="2023-06" db="EMBL/GenBank/DDBJ databases">
        <title>Robiginitalea aurantiacus sp. nov. and Algoriphagus sediminis sp. nov., isolated from coastal sediment.</title>
        <authorList>
            <person name="Zhou Z.Y."/>
            <person name="An J."/>
            <person name="Jia Y.W."/>
            <person name="Du Z.J."/>
        </authorList>
    </citation>
    <scope>NUCLEOTIDE SEQUENCE</scope>
    <source>
        <strain evidence="6">C2-7</strain>
    </source>
</reference>
<proteinExistence type="predicted"/>
<evidence type="ECO:0000313" key="6">
    <source>
        <dbReference type="EMBL" id="MDN3204091.1"/>
    </source>
</evidence>
<dbReference type="SUPFAM" id="SSF47384">
    <property type="entry name" value="Homodimeric domain of signal transducing histidine kinase"/>
    <property type="match status" value="1"/>
</dbReference>
<dbReference type="PRINTS" id="PR00344">
    <property type="entry name" value="BCTRLSENSOR"/>
</dbReference>
<dbReference type="InterPro" id="IPR003594">
    <property type="entry name" value="HATPase_dom"/>
</dbReference>
<gene>
    <name evidence="6" type="ORF">QVH07_08015</name>
</gene>
<dbReference type="InterPro" id="IPR003661">
    <property type="entry name" value="HisK_dim/P_dom"/>
</dbReference>
<feature type="domain" description="Histidine kinase" evidence="5">
    <location>
        <begin position="108"/>
        <end position="361"/>
    </location>
</feature>
<evidence type="ECO:0000256" key="2">
    <source>
        <dbReference type="ARBA" id="ARBA00012438"/>
    </source>
</evidence>
<dbReference type="EC" id="2.7.13.3" evidence="2"/>
<dbReference type="RefSeq" id="WP_289999645.1">
    <property type="nucleotide sequence ID" value="NZ_JAUEPH010000003.1"/>
</dbReference>
<dbReference type="Proteomes" id="UP001171916">
    <property type="component" value="Unassembled WGS sequence"/>
</dbReference>
<dbReference type="CDD" id="cd00082">
    <property type="entry name" value="HisKA"/>
    <property type="match status" value="1"/>
</dbReference>
<dbReference type="PANTHER" id="PTHR43065">
    <property type="entry name" value="SENSOR HISTIDINE KINASE"/>
    <property type="match status" value="1"/>
</dbReference>
<dbReference type="SMART" id="SM00388">
    <property type="entry name" value="HisKA"/>
    <property type="match status" value="1"/>
</dbReference>
<keyword evidence="4" id="KW-0175">Coiled coil</keyword>
<dbReference type="PROSITE" id="PS50109">
    <property type="entry name" value="HIS_KIN"/>
    <property type="match status" value="1"/>
</dbReference>
<dbReference type="PANTHER" id="PTHR43065:SF42">
    <property type="entry name" value="TWO-COMPONENT SENSOR PPRA"/>
    <property type="match status" value="1"/>
</dbReference>
<keyword evidence="7" id="KW-1185">Reference proteome</keyword>
<evidence type="ECO:0000313" key="7">
    <source>
        <dbReference type="Proteomes" id="UP001171916"/>
    </source>
</evidence>
<evidence type="ECO:0000256" key="3">
    <source>
        <dbReference type="ARBA" id="ARBA00022553"/>
    </source>
</evidence>
<dbReference type="Gene3D" id="1.10.287.130">
    <property type="match status" value="1"/>
</dbReference>
<organism evidence="6 7">
    <name type="scientific">Algoriphagus sediminis</name>
    <dbReference type="NCBI Taxonomy" id="3057113"/>
    <lineage>
        <taxon>Bacteria</taxon>
        <taxon>Pseudomonadati</taxon>
        <taxon>Bacteroidota</taxon>
        <taxon>Cytophagia</taxon>
        <taxon>Cytophagales</taxon>
        <taxon>Cyclobacteriaceae</taxon>
        <taxon>Algoriphagus</taxon>
    </lineage>
</organism>
<dbReference type="SMART" id="SM00387">
    <property type="entry name" value="HATPase_c"/>
    <property type="match status" value="1"/>
</dbReference>
<dbReference type="InterPro" id="IPR004358">
    <property type="entry name" value="Sig_transdc_His_kin-like_C"/>
</dbReference>
<dbReference type="GO" id="GO:0005524">
    <property type="term" value="F:ATP binding"/>
    <property type="evidence" value="ECO:0007669"/>
    <property type="project" value="UniProtKB-KW"/>
</dbReference>